<evidence type="ECO:0000256" key="2">
    <source>
        <dbReference type="ARBA" id="ARBA00022741"/>
    </source>
</evidence>
<proteinExistence type="predicted"/>
<protein>
    <submittedName>
        <fullName evidence="5">Iron(III) transport system ATP-binding protein</fullName>
    </submittedName>
</protein>
<dbReference type="Gene3D" id="2.40.50.140">
    <property type="entry name" value="Nucleic acid-binding proteins"/>
    <property type="match status" value="1"/>
</dbReference>
<dbReference type="EMBL" id="FOWD01000004">
    <property type="protein sequence ID" value="SFN90432.1"/>
    <property type="molecule type" value="Genomic_DNA"/>
</dbReference>
<evidence type="ECO:0000259" key="4">
    <source>
        <dbReference type="PROSITE" id="PS50893"/>
    </source>
</evidence>
<dbReference type="PROSITE" id="PS50893">
    <property type="entry name" value="ABC_TRANSPORTER_2"/>
    <property type="match status" value="1"/>
</dbReference>
<dbReference type="PANTHER" id="PTHR43875:SF1">
    <property type="entry name" value="OSMOPROTECTIVE COMPOUNDS UPTAKE ATP-BINDING PROTEIN GGTA"/>
    <property type="match status" value="1"/>
</dbReference>
<accession>A0A1I5CU13</accession>
<dbReference type="GO" id="GO:0055052">
    <property type="term" value="C:ATP-binding cassette (ABC) transporter complex, substrate-binding subunit-containing"/>
    <property type="evidence" value="ECO:0007669"/>
    <property type="project" value="TreeGrafter"/>
</dbReference>
<dbReference type="SUPFAM" id="SSF50331">
    <property type="entry name" value="MOP-like"/>
    <property type="match status" value="1"/>
</dbReference>
<name>A0A1I5CU13_9FIRM</name>
<evidence type="ECO:0000313" key="5">
    <source>
        <dbReference type="EMBL" id="SFN90432.1"/>
    </source>
</evidence>
<dbReference type="Gene3D" id="3.40.50.300">
    <property type="entry name" value="P-loop containing nucleotide triphosphate hydrolases"/>
    <property type="match status" value="1"/>
</dbReference>
<dbReference type="AlphaFoldDB" id="A0A1I5CU13"/>
<organism evidence="5 6">
    <name type="scientific">Anaerocolumna aminovalerica</name>
    <dbReference type="NCBI Taxonomy" id="1527"/>
    <lineage>
        <taxon>Bacteria</taxon>
        <taxon>Bacillati</taxon>
        <taxon>Bacillota</taxon>
        <taxon>Clostridia</taxon>
        <taxon>Lachnospirales</taxon>
        <taxon>Lachnospiraceae</taxon>
        <taxon>Anaerocolumna</taxon>
    </lineage>
</organism>
<keyword evidence="6" id="KW-1185">Reference proteome</keyword>
<dbReference type="InterPro" id="IPR003439">
    <property type="entry name" value="ABC_transporter-like_ATP-bd"/>
</dbReference>
<gene>
    <name evidence="5" type="ORF">SAMN04489757_10411</name>
</gene>
<dbReference type="SUPFAM" id="SSF52540">
    <property type="entry name" value="P-loop containing nucleoside triphosphate hydrolases"/>
    <property type="match status" value="1"/>
</dbReference>
<dbReference type="RefSeq" id="WP_091684331.1">
    <property type="nucleotide sequence ID" value="NZ_BAABFM010000079.1"/>
</dbReference>
<keyword evidence="1" id="KW-0813">Transport</keyword>
<dbReference type="PANTHER" id="PTHR43875">
    <property type="entry name" value="MALTODEXTRIN IMPORT ATP-BINDING PROTEIN MSMX"/>
    <property type="match status" value="1"/>
</dbReference>
<evidence type="ECO:0000313" key="6">
    <source>
        <dbReference type="Proteomes" id="UP000198806"/>
    </source>
</evidence>
<dbReference type="InterPro" id="IPR017871">
    <property type="entry name" value="ABC_transporter-like_CS"/>
</dbReference>
<evidence type="ECO:0000256" key="3">
    <source>
        <dbReference type="ARBA" id="ARBA00022840"/>
    </source>
</evidence>
<evidence type="ECO:0000256" key="1">
    <source>
        <dbReference type="ARBA" id="ARBA00022448"/>
    </source>
</evidence>
<dbReference type="FunFam" id="3.40.50.300:FF:000042">
    <property type="entry name" value="Maltose/maltodextrin ABC transporter, ATP-binding protein"/>
    <property type="match status" value="1"/>
</dbReference>
<dbReference type="InterPro" id="IPR012340">
    <property type="entry name" value="NA-bd_OB-fold"/>
</dbReference>
<dbReference type="OrthoDB" id="9802264at2"/>
<dbReference type="GO" id="GO:0140359">
    <property type="term" value="F:ABC-type transporter activity"/>
    <property type="evidence" value="ECO:0007669"/>
    <property type="project" value="UniProtKB-ARBA"/>
</dbReference>
<feature type="domain" description="ABC transporter" evidence="4">
    <location>
        <begin position="4"/>
        <end position="234"/>
    </location>
</feature>
<dbReference type="Pfam" id="PF00005">
    <property type="entry name" value="ABC_tran"/>
    <property type="match status" value="1"/>
</dbReference>
<dbReference type="GO" id="GO:0005524">
    <property type="term" value="F:ATP binding"/>
    <property type="evidence" value="ECO:0007669"/>
    <property type="project" value="UniProtKB-KW"/>
</dbReference>
<keyword evidence="3 5" id="KW-0067">ATP-binding</keyword>
<reference evidence="5 6" key="1">
    <citation type="submission" date="2016-10" db="EMBL/GenBank/DDBJ databases">
        <authorList>
            <person name="de Groot N.N."/>
        </authorList>
    </citation>
    <scope>NUCLEOTIDE SEQUENCE [LARGE SCALE GENOMIC DNA]</scope>
    <source>
        <strain evidence="5 6">DSM 1283</strain>
    </source>
</reference>
<dbReference type="GO" id="GO:0016887">
    <property type="term" value="F:ATP hydrolysis activity"/>
    <property type="evidence" value="ECO:0007669"/>
    <property type="project" value="InterPro"/>
</dbReference>
<dbReference type="InterPro" id="IPR008995">
    <property type="entry name" value="Mo/tungstate-bd_C_term_dom"/>
</dbReference>
<dbReference type="InterPro" id="IPR003593">
    <property type="entry name" value="AAA+_ATPase"/>
</dbReference>
<dbReference type="PROSITE" id="PS00211">
    <property type="entry name" value="ABC_TRANSPORTER_1"/>
    <property type="match status" value="1"/>
</dbReference>
<dbReference type="Gene3D" id="2.40.50.100">
    <property type="match status" value="1"/>
</dbReference>
<dbReference type="SMART" id="SM00382">
    <property type="entry name" value="AAA"/>
    <property type="match status" value="1"/>
</dbReference>
<dbReference type="STRING" id="1527.SAMN04489757_10411"/>
<dbReference type="InterPro" id="IPR027417">
    <property type="entry name" value="P-loop_NTPase"/>
</dbReference>
<dbReference type="Proteomes" id="UP000198806">
    <property type="component" value="Unassembled WGS sequence"/>
</dbReference>
<keyword evidence="2" id="KW-0547">Nucleotide-binding</keyword>
<dbReference type="InterPro" id="IPR047641">
    <property type="entry name" value="ABC_transpr_MalK/UgpC-like"/>
</dbReference>
<sequence length="365" mass="41163">MADVILEHVNKKFGKFTAVQDADFHIKSGEFFTFLGPSGCGKTTTLRMVAGFSYPSEGRILFDQRDVTTLAPNKRDIGMVFQNYALFPHMTIGENVAFGLKIRKINKQDIKKRVARALDLVHLSGYENRKVHEISGGQQQRVALARALVIEPKILLLDEPLSNLDAKLRDDTRSEIKRLQMELGITTIYVTHDQSEAMAISDRILIMKNGIMQQIGTPYEVYAKPKNSFVGEFIGKHSIFIAYIEKIENDKIYIKLKDGTSLVGLKENAVSDIQLKPTKEVLVAIRPECVEPYLNQEINRLDTKVIHSEFTGMSANYQLDLAGDTLKATIINQGEVLKKKGESLAVHIPVKSLYFLNKEVNHEER</sequence>